<organism evidence="1 2">
    <name type="scientific">Solirubrobacter deserti</name>
    <dbReference type="NCBI Taxonomy" id="2282478"/>
    <lineage>
        <taxon>Bacteria</taxon>
        <taxon>Bacillati</taxon>
        <taxon>Actinomycetota</taxon>
        <taxon>Thermoleophilia</taxon>
        <taxon>Solirubrobacterales</taxon>
        <taxon>Solirubrobacteraceae</taxon>
        <taxon>Solirubrobacter</taxon>
    </lineage>
</organism>
<dbReference type="Proteomes" id="UP001147700">
    <property type="component" value="Unassembled WGS sequence"/>
</dbReference>
<gene>
    <name evidence="1" type="ORF">OJ962_25180</name>
</gene>
<sequence>MHSAEYAEHDGLGLKGLIDDGQVSGEEVGDAALRALEEVNPRLNALVGEPFDDVSDDPAGPLGGVPFLAKDLVCLLEGKPMEWGGRLIAGFVAPADSTPHP</sequence>
<evidence type="ECO:0000313" key="1">
    <source>
        <dbReference type="EMBL" id="MDA0140814.1"/>
    </source>
</evidence>
<dbReference type="InterPro" id="IPR036928">
    <property type="entry name" value="AS_sf"/>
</dbReference>
<reference evidence="1" key="1">
    <citation type="submission" date="2022-10" db="EMBL/GenBank/DDBJ databases">
        <title>The WGS of Solirubrobacter sp. CPCC 204708.</title>
        <authorList>
            <person name="Jiang Z."/>
        </authorList>
    </citation>
    <scope>NUCLEOTIDE SEQUENCE</scope>
    <source>
        <strain evidence="1">CPCC 204708</strain>
    </source>
</reference>
<accession>A0ABT4RQH5</accession>
<dbReference type="Gene3D" id="3.90.1300.10">
    <property type="entry name" value="Amidase signature (AS) domain"/>
    <property type="match status" value="1"/>
</dbReference>
<comment type="caution">
    <text evidence="1">The sequence shown here is derived from an EMBL/GenBank/DDBJ whole genome shotgun (WGS) entry which is preliminary data.</text>
</comment>
<dbReference type="SUPFAM" id="SSF75304">
    <property type="entry name" value="Amidase signature (AS) enzymes"/>
    <property type="match status" value="1"/>
</dbReference>
<dbReference type="EMBL" id="JAPCID010000045">
    <property type="protein sequence ID" value="MDA0140814.1"/>
    <property type="molecule type" value="Genomic_DNA"/>
</dbReference>
<dbReference type="RefSeq" id="WP_202958199.1">
    <property type="nucleotide sequence ID" value="NZ_JAPCID010000045.1"/>
</dbReference>
<name>A0ABT4RQH5_9ACTN</name>
<evidence type="ECO:0008006" key="3">
    <source>
        <dbReference type="Google" id="ProtNLM"/>
    </source>
</evidence>
<keyword evidence="2" id="KW-1185">Reference proteome</keyword>
<evidence type="ECO:0000313" key="2">
    <source>
        <dbReference type="Proteomes" id="UP001147700"/>
    </source>
</evidence>
<protein>
    <recommendedName>
        <fullName evidence="3">Amidase domain-containing protein</fullName>
    </recommendedName>
</protein>
<proteinExistence type="predicted"/>